<evidence type="ECO:0000313" key="7">
    <source>
        <dbReference type="EMBL" id="ODN06306.1"/>
    </source>
</evidence>
<feature type="compositionally biased region" description="Acidic residues" evidence="4">
    <location>
        <begin position="42"/>
        <end position="54"/>
    </location>
</feature>
<evidence type="ECO:0000256" key="1">
    <source>
        <dbReference type="ARBA" id="ARBA00022574"/>
    </source>
</evidence>
<dbReference type="InterPro" id="IPR011993">
    <property type="entry name" value="PH-like_dom_sf"/>
</dbReference>
<feature type="compositionally biased region" description="Low complexity" evidence="4">
    <location>
        <begin position="92"/>
        <end position="106"/>
    </location>
</feature>
<organism evidence="7 8">
    <name type="scientific">Orchesella cincta</name>
    <name type="common">Springtail</name>
    <name type="synonym">Podura cincta</name>
    <dbReference type="NCBI Taxonomy" id="48709"/>
    <lineage>
        <taxon>Eukaryota</taxon>
        <taxon>Metazoa</taxon>
        <taxon>Ecdysozoa</taxon>
        <taxon>Arthropoda</taxon>
        <taxon>Hexapoda</taxon>
        <taxon>Collembola</taxon>
        <taxon>Entomobryomorpha</taxon>
        <taxon>Entomobryoidea</taxon>
        <taxon>Orchesellidae</taxon>
        <taxon>Orchesellinae</taxon>
        <taxon>Orchesella</taxon>
    </lineage>
</organism>
<dbReference type="SUPFAM" id="SSF50729">
    <property type="entry name" value="PH domain-like"/>
    <property type="match status" value="1"/>
</dbReference>
<dbReference type="InterPro" id="IPR036372">
    <property type="entry name" value="BEACH_dom_sf"/>
</dbReference>
<dbReference type="OrthoDB" id="26681at2759"/>
<dbReference type="Gene3D" id="2.130.10.10">
    <property type="entry name" value="YVTN repeat-like/Quinoprotein amine dehydrogenase"/>
    <property type="match status" value="1"/>
</dbReference>
<dbReference type="InterPro" id="IPR023362">
    <property type="entry name" value="PH-BEACH_dom"/>
</dbReference>
<accession>A0A1D2NMZ0</accession>
<dbReference type="CDD" id="cd06071">
    <property type="entry name" value="Beach"/>
    <property type="match status" value="1"/>
</dbReference>
<dbReference type="InterPro" id="IPR015943">
    <property type="entry name" value="WD40/YVTN_repeat-like_dom_sf"/>
</dbReference>
<keyword evidence="2" id="KW-0677">Repeat</keyword>
<dbReference type="SMART" id="SM01026">
    <property type="entry name" value="Beach"/>
    <property type="match status" value="1"/>
</dbReference>
<dbReference type="PANTHER" id="PTHR13743">
    <property type="entry name" value="BEIGE/BEACH-RELATED"/>
    <property type="match status" value="1"/>
</dbReference>
<dbReference type="InterPro" id="IPR000409">
    <property type="entry name" value="BEACH_dom"/>
</dbReference>
<feature type="compositionally biased region" description="Low complexity" evidence="4">
    <location>
        <begin position="29"/>
        <end position="38"/>
    </location>
</feature>
<dbReference type="InterPro" id="IPR050865">
    <property type="entry name" value="BEACH_Domain"/>
</dbReference>
<evidence type="ECO:0000256" key="2">
    <source>
        <dbReference type="ARBA" id="ARBA00022737"/>
    </source>
</evidence>
<evidence type="ECO:0000256" key="3">
    <source>
        <dbReference type="PROSITE-ProRule" id="PRU00221"/>
    </source>
</evidence>
<feature type="domain" description="BEACH-type PH" evidence="6">
    <location>
        <begin position="1219"/>
        <end position="1316"/>
    </location>
</feature>
<dbReference type="InterPro" id="IPR036322">
    <property type="entry name" value="WD40_repeat_dom_sf"/>
</dbReference>
<dbReference type="PROSITE" id="PS51783">
    <property type="entry name" value="PH_BEACH"/>
    <property type="match status" value="1"/>
</dbReference>
<keyword evidence="8" id="KW-1185">Reference proteome</keyword>
<gene>
    <name evidence="7" type="ORF">Ocin01_00340</name>
</gene>
<dbReference type="Gene3D" id="2.30.29.30">
    <property type="entry name" value="Pleckstrin-homology domain (PH domain)/Phosphotyrosine-binding domain (PTB)"/>
    <property type="match status" value="1"/>
</dbReference>
<dbReference type="PANTHER" id="PTHR13743:SF86">
    <property type="entry name" value="LYSOSOMAL-TRAFFICKING REGULATOR"/>
    <property type="match status" value="1"/>
</dbReference>
<evidence type="ECO:0000256" key="4">
    <source>
        <dbReference type="SAM" id="MobiDB-lite"/>
    </source>
</evidence>
<name>A0A1D2NMZ0_ORCCI</name>
<keyword evidence="1 3" id="KW-0853">WD repeat</keyword>
<feature type="region of interest" description="Disordered" evidence="4">
    <location>
        <begin position="19"/>
        <end position="57"/>
    </location>
</feature>
<dbReference type="Pfam" id="PF14844">
    <property type="entry name" value="PH_BEACH"/>
    <property type="match status" value="1"/>
</dbReference>
<feature type="region of interest" description="Disordered" evidence="4">
    <location>
        <begin position="71"/>
        <end position="106"/>
    </location>
</feature>
<dbReference type="Proteomes" id="UP000094527">
    <property type="component" value="Unassembled WGS sequence"/>
</dbReference>
<dbReference type="PROSITE" id="PS50197">
    <property type="entry name" value="BEACH"/>
    <property type="match status" value="1"/>
</dbReference>
<reference evidence="7 8" key="1">
    <citation type="journal article" date="2016" name="Genome Biol. Evol.">
        <title>Gene Family Evolution Reflects Adaptation to Soil Environmental Stressors in the Genome of the Collembolan Orchesella cincta.</title>
        <authorList>
            <person name="Faddeeva-Vakhrusheva A."/>
            <person name="Derks M.F."/>
            <person name="Anvar S.Y."/>
            <person name="Agamennone V."/>
            <person name="Suring W."/>
            <person name="Smit S."/>
            <person name="van Straalen N.M."/>
            <person name="Roelofs D."/>
        </authorList>
    </citation>
    <scope>NUCLEOTIDE SEQUENCE [LARGE SCALE GENOMIC DNA]</scope>
    <source>
        <tissue evidence="7">Mixed pool</tissue>
    </source>
</reference>
<dbReference type="EMBL" id="LJIJ01000007">
    <property type="protein sequence ID" value="ODN06306.1"/>
    <property type="molecule type" value="Genomic_DNA"/>
</dbReference>
<dbReference type="Pfam" id="PF02138">
    <property type="entry name" value="Beach"/>
    <property type="match status" value="1"/>
</dbReference>
<dbReference type="STRING" id="48709.A0A1D2NMZ0"/>
<dbReference type="InterPro" id="IPR001680">
    <property type="entry name" value="WD40_rpt"/>
</dbReference>
<comment type="caution">
    <text evidence="7">The sequence shown here is derived from an EMBL/GenBank/DDBJ whole genome shotgun (WGS) entry which is preliminary data.</text>
</comment>
<proteinExistence type="predicted"/>
<sequence>MDPNRFKSLEDQIEIEGGTLTVYNDNGGSSSSTSVYSTAEEDHFDSESPPDIDTEGVHEPLLTSTRTWVTGSKEGVGTDETDNSWSSARTQNNISASISSSTNSSAKLTNQIQNIHTKNGARDRDESFNSSDDSTTTEIVETVARNNSTSFQIGEVSFTRQSDSSTDLPTTLSESESGNNIAASLLLPEGRPISVVQLQDVFDRFKSSDNSFDYYADLIDLLGSAQSRNDFQWALHQMGGISALIFLFARVVEICRDDEIQSKALCLVLTQLKNHSKATDVLSRVYYNLIRFILNSERSTFGFKTFLVLINHCLNQRGHRLLDYELLDTCLLTSWRILLRNRCTDADAPTGRRSLFECLLTVILDLIVEKNSHRDLNMNLLKSKFFGEVLLSTCYNAIFEVNNYQPTPGTSSGANSNPAPSLSSVDAIRITVLIKSILFELMTPPDAFIGVCLVKYGLYPLLPKELPPLPQKESAFFTFQNQQFNNATEALEDVSENSTNHSSLSSTRSKITKNMMEFEGEDEIPEMVSVSNEDIPEIVGRTLIKQKVYNKETFESTQLDGFRETFQESLTEAVMTILLNTLAIIPDGAFYSVLRSHLTPHIFVAYCSHPSFQIKKLAIKLLSAYLSRVKNACISEFLTARGFFLTSMYIQDCPELSSLIGIICQGYGPVSYPLILSLLHTNAAVNTILEWVQEDEAGVIPGLMSMGFIPSVLNLCKPGSGGGTLTRGLNDLLSRVIKFCAVSPKEDPWKVLLCPALESLPQGNHLSGRIFQEATEYLKVYSGRELKKGDAGGRLIWLLERGTVSRFGNQFDKWLLNVFMVHFMEMDDEQETDVWKTFVKKHKKRLMYLLGVCLCRILAPNRGDLHFKQLTLRILLGCPNVKTWLPKVIRIDEQIERCFTAFFRMFLSEADKRSCPKVENVSSDGMGLTSPSFQTLISDNSAIRLVAVSKGNAADGANQTSLEGQQQNSMQPGFNMTDKLVRTKLEEILISVGLLSPMNSFSTYSADFKNFKLLLETPPIYGVSYYELRQCLASVERMRQQLQKSLNGSATSFMSSLGMDTIVKDFSLERGVNKQNVSAVIQKNNCCNTAYFDGVYDMVSNLAVDMLDNVTRTRTIQEIELVRRLSLKEDDIIARNGLWKLVERMTHPTAPWHFAASYPKFWALDQSEGPGRVRLRLKREQLKIHSRFVMPNYRDTGDVLQPLEYLLSEKLEEQTILPKTTSGIQFMRFCTRIIPGEELPGEIILNSETLHFIPDAQNGIQECIQRIDVPLTSIIHILKRRYTLEDRAAELFVESRSYMFVFRGNKDREEFVKLISVKHSANSLNSSLMDSSLPSMTAQWTKGQISNFEYLMYLNTAAGRTYCDLMQYPVFPFVLAKYDCPTVDLNAVQSYRDLKKPMAIQDPSKEEHFISTYNYLKRECDSPPFHYGSHYSNSGIVLHFLIRLPPYTQHFLKYQDGSFDIPDRSFHSIDTTWKLASRESNTDFKEAIPEFFYLPEFLKNIQRFDFGKRQNGMRVDDVTLPPWANGNARLFTLVNRQALESNQVRKFLSDWIDLIFGYKQTGKAAIQAMNVFHPSTYEGFEVDGVGDELLRKARKAMVSTYGQTPKKLFPYPHPRSAISPIEDCEMMVTDTVSGIRWGRFIGSPLCTELEVNNTRTYEDSMSLFETQTRIVFWPENTIIIGDKIVGKWDASGIRIKSNIVYLCIGDEITVCVTTDNSIWVGHQSGLITVLKLTSELDKVEQKFELVGHYQAIKCIDLNQDFSTAISCSGENYALVWDMNRLRFNNVIRRPESIDEVYSSRSTGDVVLLNATNNIITLTTINGFEVASIQPDDRIECVCLSNLDPGRNVNLIAVGCDYGMLRFYSTWDLKFVNEIKVVPLATLAIKKVRYSKNGERLYCLSSTGEISISAALQLSDSKR</sequence>
<protein>
    <submittedName>
        <fullName evidence="7">Lysosomal-trafficking regulator</fullName>
    </submittedName>
</protein>
<dbReference type="FunFam" id="1.10.1540.10:FF:000001">
    <property type="entry name" value="neurobeachin isoform X1"/>
    <property type="match status" value="1"/>
</dbReference>
<feature type="repeat" description="WD" evidence="3">
    <location>
        <begin position="1745"/>
        <end position="1779"/>
    </location>
</feature>
<dbReference type="SUPFAM" id="SSF81837">
    <property type="entry name" value="BEACH domain"/>
    <property type="match status" value="1"/>
</dbReference>
<dbReference type="SMART" id="SM00320">
    <property type="entry name" value="WD40"/>
    <property type="match status" value="2"/>
</dbReference>
<feature type="domain" description="BEACH" evidence="5">
    <location>
        <begin position="1325"/>
        <end position="1616"/>
    </location>
</feature>
<dbReference type="PROSITE" id="PS50082">
    <property type="entry name" value="WD_REPEATS_2"/>
    <property type="match status" value="1"/>
</dbReference>
<dbReference type="SUPFAM" id="SSF50978">
    <property type="entry name" value="WD40 repeat-like"/>
    <property type="match status" value="1"/>
</dbReference>
<evidence type="ECO:0000259" key="6">
    <source>
        <dbReference type="PROSITE" id="PS51783"/>
    </source>
</evidence>
<dbReference type="Gene3D" id="1.10.1540.10">
    <property type="entry name" value="BEACH domain"/>
    <property type="match status" value="1"/>
</dbReference>
<evidence type="ECO:0000259" key="5">
    <source>
        <dbReference type="PROSITE" id="PS50197"/>
    </source>
</evidence>
<dbReference type="OMA" id="FVAYCSH"/>
<evidence type="ECO:0000313" key="8">
    <source>
        <dbReference type="Proteomes" id="UP000094527"/>
    </source>
</evidence>